<dbReference type="PROSITE" id="PS00108">
    <property type="entry name" value="PROTEIN_KINASE_ST"/>
    <property type="match status" value="1"/>
</dbReference>
<dbReference type="GO" id="GO:0005524">
    <property type="term" value="F:ATP binding"/>
    <property type="evidence" value="ECO:0007669"/>
    <property type="project" value="UniProtKB-UniRule"/>
</dbReference>
<evidence type="ECO:0000313" key="10">
    <source>
        <dbReference type="Proteomes" id="UP000075714"/>
    </source>
</evidence>
<dbReference type="InterPro" id="IPR051681">
    <property type="entry name" value="Ser/Thr_Kinases-Pseudokinases"/>
</dbReference>
<evidence type="ECO:0000256" key="3">
    <source>
        <dbReference type="ARBA" id="ARBA00022741"/>
    </source>
</evidence>
<organism evidence="9 10">
    <name type="scientific">Gonium pectorale</name>
    <name type="common">Green alga</name>
    <dbReference type="NCBI Taxonomy" id="33097"/>
    <lineage>
        <taxon>Eukaryota</taxon>
        <taxon>Viridiplantae</taxon>
        <taxon>Chlorophyta</taxon>
        <taxon>core chlorophytes</taxon>
        <taxon>Chlorophyceae</taxon>
        <taxon>CS clade</taxon>
        <taxon>Chlamydomonadales</taxon>
        <taxon>Volvocaceae</taxon>
        <taxon>Gonium</taxon>
    </lineage>
</organism>
<dbReference type="SMART" id="SM00220">
    <property type="entry name" value="S_TKc"/>
    <property type="match status" value="1"/>
</dbReference>
<keyword evidence="1" id="KW-0723">Serine/threonine-protein kinase</keyword>
<feature type="compositionally biased region" description="Polar residues" evidence="7">
    <location>
        <begin position="939"/>
        <end position="960"/>
    </location>
</feature>
<feature type="compositionally biased region" description="Low complexity" evidence="7">
    <location>
        <begin position="681"/>
        <end position="707"/>
    </location>
</feature>
<name>A0A150GHZ7_GONPE</name>
<dbReference type="PANTHER" id="PTHR44329">
    <property type="entry name" value="SERINE/THREONINE-PROTEIN KINASE TNNI3K-RELATED"/>
    <property type="match status" value="1"/>
</dbReference>
<evidence type="ECO:0000259" key="8">
    <source>
        <dbReference type="PROSITE" id="PS50011"/>
    </source>
</evidence>
<sequence>MAEQTTSAQEALGGVAQLRLEEGQQHDDAITVTLKVPEGPAASGSNAEDMRALPPPPTGLEGESKDKGKHYSVSVSNKAGYLCHVHVQADWPMPPSVPFAIFTHPDNSKLFRDIQRVGQRKVIRTEPLYKEIQVEQLGEIQVLWMRRTYSTWLQVVEDMRDPDCLRTEFHLLRSDVLGKFSGKWELRSVRDPTTGQVIGCRGELHQDVLPKGMPSFLASLPVLGNVLRGISVRAVCRVMDDMNVVMDKVRAGHAAGRTTEAVLRDLCGPVSEAAHSNGAVASFAFEATSDDDGDEGQEQGGDAPGGTASGGATPKAAAMTVGDASNVSPGDDANTPAEGLAEKVQDQSGAATISSGEAAAPGAVHVVAQAVCAHISVFRGFKLQQEFWANTWAAVNVSRDVLVDSGEGTAWEVFPELDFSFIAGKVVLAPNVTMTFRRLSLLNLFSRIIPQYDFFGQSPNSTQIVWEDIVDHLILCMPLDPVMQGWDMVTYGTAGYRIVWNNAWTVCDGFATQQLLAERAALQSSQSTTDSGGLSIAGRAGLIAGCVVAALEKAAAAATANKDGFAARKGHRGCSDTAADRCAVPEGHSDPRTSPGAVQQDESTGLWGSTIIPFFRSLAGGSASLTDSRGGPASGSLARRSGAQGLSVANAAAQRRAARSAEASTFNATDVTMPMQGGRLSSATASGDTASGAAGTGTSTASATPANGANYPNGAAGDAVGGAAMRGGGAAQAGSAGVPAGKEAAGSQEVMLGQLIGSGSFGKVYKGTWRGVCVAVKVICHDRHNTLAAIENELQLSLSFEHRNVVRALSYIHCSIDEEGKPTLTVHSRGKASRQPPRQLSAFHDPSTLGFGDSRFTAASAAGDGCDNMIAAVYEGDAARKVAGGELGTDGQPLHRGTAETWVIQEYMERGTLARLIRSGGLSFRHIVPAGAHDGAVDQQLSDADQDGQPPQSVLGSTPASPRVGSAAGLQYPPDMRLVVHCALDVARGLHYLHSRQVVHGDLKPGNILLAEDPQSPWGYVAKLADFGLSRALADRTHLTTNTMGTVSYMCPELLSNGKVSPASCVYSYGIILWELVSGRAPHSGRVPGHIIKTVVVEDLRPDFAGIPGVPDWYIALARRCWDKDPAVRPAMSEVVQELESHVAAMP</sequence>
<evidence type="ECO:0000313" key="9">
    <source>
        <dbReference type="EMBL" id="KXZ49462.1"/>
    </source>
</evidence>
<reference evidence="10" key="1">
    <citation type="journal article" date="2016" name="Nat. Commun.">
        <title>The Gonium pectorale genome demonstrates co-option of cell cycle regulation during the evolution of multicellularity.</title>
        <authorList>
            <person name="Hanschen E.R."/>
            <person name="Marriage T.N."/>
            <person name="Ferris P.J."/>
            <person name="Hamaji T."/>
            <person name="Toyoda A."/>
            <person name="Fujiyama A."/>
            <person name="Neme R."/>
            <person name="Noguchi H."/>
            <person name="Minakuchi Y."/>
            <person name="Suzuki M."/>
            <person name="Kawai-Toyooka H."/>
            <person name="Smith D.R."/>
            <person name="Sparks H."/>
            <person name="Anderson J."/>
            <person name="Bakaric R."/>
            <person name="Luria V."/>
            <person name="Karger A."/>
            <person name="Kirschner M.W."/>
            <person name="Durand P.M."/>
            <person name="Michod R.E."/>
            <person name="Nozaki H."/>
            <person name="Olson B.J."/>
        </authorList>
    </citation>
    <scope>NUCLEOTIDE SEQUENCE [LARGE SCALE GENOMIC DNA]</scope>
    <source>
        <strain evidence="10">NIES-2863</strain>
    </source>
</reference>
<evidence type="ECO:0000256" key="1">
    <source>
        <dbReference type="ARBA" id="ARBA00022527"/>
    </source>
</evidence>
<gene>
    <name evidence="9" type="ORF">GPECTOR_21g688</name>
</gene>
<feature type="region of interest" description="Disordered" evidence="7">
    <location>
        <begin position="660"/>
        <end position="707"/>
    </location>
</feature>
<evidence type="ECO:0000256" key="5">
    <source>
        <dbReference type="ARBA" id="ARBA00022840"/>
    </source>
</evidence>
<keyword evidence="10" id="KW-1185">Reference proteome</keyword>
<keyword evidence="2" id="KW-0808">Transferase</keyword>
<dbReference type="InterPro" id="IPR011009">
    <property type="entry name" value="Kinase-like_dom_sf"/>
</dbReference>
<feature type="domain" description="Protein kinase" evidence="8">
    <location>
        <begin position="750"/>
        <end position="1145"/>
    </location>
</feature>
<feature type="region of interest" description="Disordered" evidence="7">
    <location>
        <begin position="567"/>
        <end position="603"/>
    </location>
</feature>
<dbReference type="PROSITE" id="PS50011">
    <property type="entry name" value="PROTEIN_KINASE_DOM"/>
    <property type="match status" value="1"/>
</dbReference>
<proteinExistence type="predicted"/>
<dbReference type="Gene3D" id="3.30.200.20">
    <property type="entry name" value="Phosphorylase Kinase, domain 1"/>
    <property type="match status" value="1"/>
</dbReference>
<dbReference type="Proteomes" id="UP000075714">
    <property type="component" value="Unassembled WGS sequence"/>
</dbReference>
<dbReference type="OrthoDB" id="530906at2759"/>
<evidence type="ECO:0000256" key="2">
    <source>
        <dbReference type="ARBA" id="ARBA00022679"/>
    </source>
</evidence>
<dbReference type="InterPro" id="IPR001245">
    <property type="entry name" value="Ser-Thr/Tyr_kinase_cat_dom"/>
</dbReference>
<feature type="region of interest" description="Disordered" evidence="7">
    <location>
        <begin position="938"/>
        <end position="967"/>
    </location>
</feature>
<evidence type="ECO:0000256" key="4">
    <source>
        <dbReference type="ARBA" id="ARBA00022777"/>
    </source>
</evidence>
<dbReference type="InterPro" id="IPR008271">
    <property type="entry name" value="Ser/Thr_kinase_AS"/>
</dbReference>
<keyword evidence="5 6" id="KW-0067">ATP-binding</keyword>
<comment type="caution">
    <text evidence="9">The sequence shown here is derived from an EMBL/GenBank/DDBJ whole genome shotgun (WGS) entry which is preliminary data.</text>
</comment>
<feature type="compositionally biased region" description="Gly residues" evidence="7">
    <location>
        <begin position="298"/>
        <end position="309"/>
    </location>
</feature>
<dbReference type="PROSITE" id="PS00107">
    <property type="entry name" value="PROTEIN_KINASE_ATP"/>
    <property type="match status" value="1"/>
</dbReference>
<dbReference type="Pfam" id="PF07714">
    <property type="entry name" value="PK_Tyr_Ser-Thr"/>
    <property type="match status" value="2"/>
</dbReference>
<keyword evidence="3 6" id="KW-0547">Nucleotide-binding</keyword>
<evidence type="ECO:0000256" key="7">
    <source>
        <dbReference type="SAM" id="MobiDB-lite"/>
    </source>
</evidence>
<dbReference type="SUPFAM" id="SSF56112">
    <property type="entry name" value="Protein kinase-like (PK-like)"/>
    <property type="match status" value="1"/>
</dbReference>
<feature type="binding site" evidence="6">
    <location>
        <position position="777"/>
    </location>
    <ligand>
        <name>ATP</name>
        <dbReference type="ChEBI" id="CHEBI:30616"/>
    </ligand>
</feature>
<feature type="compositionally biased region" description="Acidic residues" evidence="7">
    <location>
        <begin position="288"/>
        <end position="297"/>
    </location>
</feature>
<accession>A0A150GHZ7</accession>
<dbReference type="AlphaFoldDB" id="A0A150GHZ7"/>
<dbReference type="EMBL" id="LSYV01000022">
    <property type="protein sequence ID" value="KXZ49462.1"/>
    <property type="molecule type" value="Genomic_DNA"/>
</dbReference>
<dbReference type="InterPro" id="IPR000719">
    <property type="entry name" value="Prot_kinase_dom"/>
</dbReference>
<dbReference type="InterPro" id="IPR017441">
    <property type="entry name" value="Protein_kinase_ATP_BS"/>
</dbReference>
<dbReference type="STRING" id="33097.A0A150GHZ7"/>
<dbReference type="GO" id="GO:0004674">
    <property type="term" value="F:protein serine/threonine kinase activity"/>
    <property type="evidence" value="ECO:0007669"/>
    <property type="project" value="UniProtKB-KW"/>
</dbReference>
<evidence type="ECO:0000256" key="6">
    <source>
        <dbReference type="PROSITE-ProRule" id="PRU10141"/>
    </source>
</evidence>
<protein>
    <recommendedName>
        <fullName evidence="8">Protein kinase domain-containing protein</fullName>
    </recommendedName>
</protein>
<dbReference type="PANTHER" id="PTHR44329:SF214">
    <property type="entry name" value="PROTEIN KINASE DOMAIN-CONTAINING PROTEIN"/>
    <property type="match status" value="1"/>
</dbReference>
<dbReference type="Gene3D" id="1.10.510.10">
    <property type="entry name" value="Transferase(Phosphotransferase) domain 1"/>
    <property type="match status" value="1"/>
</dbReference>
<feature type="region of interest" description="Disordered" evidence="7">
    <location>
        <begin position="35"/>
        <end position="68"/>
    </location>
</feature>
<keyword evidence="4" id="KW-0418">Kinase</keyword>
<feature type="region of interest" description="Disordered" evidence="7">
    <location>
        <begin position="288"/>
        <end position="348"/>
    </location>
</feature>